<protein>
    <submittedName>
        <fullName evidence="2">ParB N-terminal domain-containing protein</fullName>
    </submittedName>
</protein>
<dbReference type="Gene3D" id="3.90.1530.10">
    <property type="entry name" value="Conserved hypothetical protein from pyrococcus furiosus pfu- 392566-001, ParB domain"/>
    <property type="match status" value="1"/>
</dbReference>
<name>A0ABV1CVT9_9FIRM</name>
<dbReference type="SUPFAM" id="SSF110849">
    <property type="entry name" value="ParB/Sulfiredoxin"/>
    <property type="match status" value="1"/>
</dbReference>
<dbReference type="Proteomes" id="UP001433088">
    <property type="component" value="Unassembled WGS sequence"/>
</dbReference>
<sequence>MANKKQMEAYEIKKIKRSQIKLAAYNPRTITDEARKRLKKGLKKFGLVQPLVWNETTGVLVSGHQRLSILDETYKYPDNDYTLTVSVVHLSEKDEKILNVQLNNQSMMGEFDYDALRDMQFEAPDLDQLGFSDSDLDIVFRENGGEIGKLVADSEEAEETKDKLDEIKDERKQMNKQKDAENSAYFYFTVICEDEAQRTALMKKMGVPIYEEFVTADKLKKL</sequence>
<proteinExistence type="predicted"/>
<dbReference type="RefSeq" id="WP_349173493.1">
    <property type="nucleotide sequence ID" value="NZ_JBBMEU010000027.1"/>
</dbReference>
<comment type="caution">
    <text evidence="2">The sequence shown here is derived from an EMBL/GenBank/DDBJ whole genome shotgun (WGS) entry which is preliminary data.</text>
</comment>
<dbReference type="EMBL" id="JBBMEU010000027">
    <property type="protein sequence ID" value="MEQ2422263.1"/>
    <property type="molecule type" value="Genomic_DNA"/>
</dbReference>
<evidence type="ECO:0000313" key="3">
    <source>
        <dbReference type="Proteomes" id="UP001433088"/>
    </source>
</evidence>
<organism evidence="2 3">
    <name type="scientific">Megasphaera intestinihominis</name>
    <dbReference type="NCBI Taxonomy" id="3133159"/>
    <lineage>
        <taxon>Bacteria</taxon>
        <taxon>Bacillati</taxon>
        <taxon>Bacillota</taxon>
        <taxon>Negativicutes</taxon>
        <taxon>Veillonellales</taxon>
        <taxon>Veillonellaceae</taxon>
        <taxon>Megasphaera</taxon>
    </lineage>
</organism>
<gene>
    <name evidence="2" type="ORF">WMO23_05895</name>
</gene>
<dbReference type="InterPro" id="IPR036086">
    <property type="entry name" value="ParB/Sulfiredoxin_sf"/>
</dbReference>
<feature type="coiled-coil region" evidence="1">
    <location>
        <begin position="150"/>
        <end position="184"/>
    </location>
</feature>
<keyword evidence="3" id="KW-1185">Reference proteome</keyword>
<reference evidence="2 3" key="1">
    <citation type="submission" date="2024-03" db="EMBL/GenBank/DDBJ databases">
        <title>Human intestinal bacterial collection.</title>
        <authorList>
            <person name="Pauvert C."/>
            <person name="Hitch T.C.A."/>
            <person name="Clavel T."/>
        </authorList>
    </citation>
    <scope>NUCLEOTIDE SEQUENCE [LARGE SCALE GENOMIC DNA]</scope>
    <source>
        <strain evidence="2 3">CLA-AA-H81</strain>
    </source>
</reference>
<keyword evidence="1" id="KW-0175">Coiled coil</keyword>
<evidence type="ECO:0000313" key="2">
    <source>
        <dbReference type="EMBL" id="MEQ2422263.1"/>
    </source>
</evidence>
<accession>A0ABV1CVT9</accession>
<evidence type="ECO:0000256" key="1">
    <source>
        <dbReference type="SAM" id="Coils"/>
    </source>
</evidence>